<proteinExistence type="predicted"/>
<dbReference type="EMBL" id="SDMP01000015">
    <property type="protein sequence ID" value="RYR08282.1"/>
    <property type="molecule type" value="Genomic_DNA"/>
</dbReference>
<evidence type="ECO:0000313" key="1">
    <source>
        <dbReference type="EMBL" id="RYR08282.1"/>
    </source>
</evidence>
<reference evidence="1 2" key="1">
    <citation type="submission" date="2019-01" db="EMBL/GenBank/DDBJ databases">
        <title>Sequencing of cultivated peanut Arachis hypogaea provides insights into genome evolution and oil improvement.</title>
        <authorList>
            <person name="Chen X."/>
        </authorList>
    </citation>
    <scope>NUCLEOTIDE SEQUENCE [LARGE SCALE GENOMIC DNA]</scope>
    <source>
        <strain evidence="2">cv. Fuhuasheng</strain>
        <tissue evidence="1">Leaves</tissue>
    </source>
</reference>
<dbReference type="Proteomes" id="UP000289738">
    <property type="component" value="Chromosome B05"/>
</dbReference>
<protein>
    <submittedName>
        <fullName evidence="1">Uncharacterized protein</fullName>
    </submittedName>
</protein>
<organism evidence="1 2">
    <name type="scientific">Arachis hypogaea</name>
    <name type="common">Peanut</name>
    <dbReference type="NCBI Taxonomy" id="3818"/>
    <lineage>
        <taxon>Eukaryota</taxon>
        <taxon>Viridiplantae</taxon>
        <taxon>Streptophyta</taxon>
        <taxon>Embryophyta</taxon>
        <taxon>Tracheophyta</taxon>
        <taxon>Spermatophyta</taxon>
        <taxon>Magnoliopsida</taxon>
        <taxon>eudicotyledons</taxon>
        <taxon>Gunneridae</taxon>
        <taxon>Pentapetalae</taxon>
        <taxon>rosids</taxon>
        <taxon>fabids</taxon>
        <taxon>Fabales</taxon>
        <taxon>Fabaceae</taxon>
        <taxon>Papilionoideae</taxon>
        <taxon>50 kb inversion clade</taxon>
        <taxon>dalbergioids sensu lato</taxon>
        <taxon>Dalbergieae</taxon>
        <taxon>Pterocarpus clade</taxon>
        <taxon>Arachis</taxon>
    </lineage>
</organism>
<sequence length="235" mass="26916">MLEDVRERCDHLTTWLCPEIKKALYVHWETNEGFRHWCLINRANRASAMLSKYTTKARLVCSLFNSVVNLIIFFNKSLVCILTTCFNATCVVEVVGSRCDIGETFKYIHTLKENKEKFADQRSQNQYESYTQRLEVATQQSQKSGEDASGSIASVIGLDAVWHEITSAPYKNCVYGLAVDPEEGIDLRLHMHELTRSLHDQAQELTKTQERYKKILTRVADTNDLRWMEGAAEAA</sequence>
<keyword evidence="2" id="KW-1185">Reference proteome</keyword>
<dbReference type="AlphaFoldDB" id="A0A444Z272"/>
<name>A0A444Z272_ARAHY</name>
<evidence type="ECO:0000313" key="2">
    <source>
        <dbReference type="Proteomes" id="UP000289738"/>
    </source>
</evidence>
<accession>A0A444Z272</accession>
<comment type="caution">
    <text evidence="1">The sequence shown here is derived from an EMBL/GenBank/DDBJ whole genome shotgun (WGS) entry which is preliminary data.</text>
</comment>
<gene>
    <name evidence="1" type="ORF">Ahy_B05g075882</name>
</gene>